<keyword evidence="1" id="KW-0812">Transmembrane</keyword>
<evidence type="ECO:0000313" key="4">
    <source>
        <dbReference type="Proteomes" id="UP000317369"/>
    </source>
</evidence>
<accession>A0A517YSJ5</accession>
<keyword evidence="1" id="KW-1133">Transmembrane helix</keyword>
<feature type="transmembrane region" description="Helical" evidence="1">
    <location>
        <begin position="45"/>
        <end position="66"/>
    </location>
</feature>
<evidence type="ECO:0000259" key="2">
    <source>
        <dbReference type="Pfam" id="PF10882"/>
    </source>
</evidence>
<sequence length="167" mass="19214">MQKQIFRSSWDKLTKGITAFVVLLVLGVAVLVLLKHLDEGSGNAWLYFGIALFIGGFFLAICAWFAPRYYTVDANEVVIRRWGANVRIGRDEISEVRELEKKDMRRTIRTFGCGGLFGYFGWFYNPTLKNFSSYGNNREHLILIETHKRKYVISPDETDEFLAVMDG</sequence>
<feature type="transmembrane region" description="Helical" evidence="1">
    <location>
        <begin position="12"/>
        <end position="33"/>
    </location>
</feature>
<reference evidence="3 4" key="1">
    <citation type="submission" date="2019-02" db="EMBL/GenBank/DDBJ databases">
        <title>Deep-cultivation of Planctomycetes and their phenomic and genomic characterization uncovers novel biology.</title>
        <authorList>
            <person name="Wiegand S."/>
            <person name="Jogler M."/>
            <person name="Boedeker C."/>
            <person name="Pinto D."/>
            <person name="Vollmers J."/>
            <person name="Rivas-Marin E."/>
            <person name="Kohn T."/>
            <person name="Peeters S.H."/>
            <person name="Heuer A."/>
            <person name="Rast P."/>
            <person name="Oberbeckmann S."/>
            <person name="Bunk B."/>
            <person name="Jeske O."/>
            <person name="Meyerdierks A."/>
            <person name="Storesund J.E."/>
            <person name="Kallscheuer N."/>
            <person name="Luecker S."/>
            <person name="Lage O.M."/>
            <person name="Pohl T."/>
            <person name="Merkel B.J."/>
            <person name="Hornburger P."/>
            <person name="Mueller R.-W."/>
            <person name="Bruemmer F."/>
            <person name="Labrenz M."/>
            <person name="Spormann A.M."/>
            <person name="Op den Camp H."/>
            <person name="Overmann J."/>
            <person name="Amann R."/>
            <person name="Jetten M.S.M."/>
            <person name="Mascher T."/>
            <person name="Medema M.H."/>
            <person name="Devos D.P."/>
            <person name="Kaster A.-K."/>
            <person name="Ovreas L."/>
            <person name="Rohde M."/>
            <person name="Galperin M.Y."/>
            <person name="Jogler C."/>
        </authorList>
    </citation>
    <scope>NUCLEOTIDE SEQUENCE [LARGE SCALE GENOMIC DNA]</scope>
    <source>
        <strain evidence="3 4">KS4</strain>
    </source>
</reference>
<evidence type="ECO:0000256" key="1">
    <source>
        <dbReference type="SAM" id="Phobius"/>
    </source>
</evidence>
<dbReference type="InterPro" id="IPR027783">
    <property type="entry name" value="Bacterial_PH-related"/>
</dbReference>
<protein>
    <recommendedName>
        <fullName evidence="2">Bacterial Pleckstrin homology domain-containing protein</fullName>
    </recommendedName>
</protein>
<dbReference type="Proteomes" id="UP000317369">
    <property type="component" value="Chromosome"/>
</dbReference>
<keyword evidence="1" id="KW-0472">Membrane</keyword>
<gene>
    <name evidence="3" type="ORF">KS4_11540</name>
</gene>
<dbReference type="AlphaFoldDB" id="A0A517YSJ5"/>
<dbReference type="RefSeq" id="WP_200761608.1">
    <property type="nucleotide sequence ID" value="NZ_CP036425.1"/>
</dbReference>
<name>A0A517YSJ5_9BACT</name>
<dbReference type="KEGG" id="pcor:KS4_11540"/>
<dbReference type="Pfam" id="PF10882">
    <property type="entry name" value="bPH_5"/>
    <property type="match status" value="1"/>
</dbReference>
<proteinExistence type="predicted"/>
<feature type="domain" description="Bacterial Pleckstrin homology" evidence="2">
    <location>
        <begin position="70"/>
        <end position="162"/>
    </location>
</feature>
<feature type="transmembrane region" description="Helical" evidence="1">
    <location>
        <begin position="107"/>
        <end position="124"/>
    </location>
</feature>
<evidence type="ECO:0000313" key="3">
    <source>
        <dbReference type="EMBL" id="QDU33112.1"/>
    </source>
</evidence>
<dbReference type="EMBL" id="CP036425">
    <property type="protein sequence ID" value="QDU33112.1"/>
    <property type="molecule type" value="Genomic_DNA"/>
</dbReference>
<organism evidence="3 4">
    <name type="scientific">Poriferisphaera corsica</name>
    <dbReference type="NCBI Taxonomy" id="2528020"/>
    <lineage>
        <taxon>Bacteria</taxon>
        <taxon>Pseudomonadati</taxon>
        <taxon>Planctomycetota</taxon>
        <taxon>Phycisphaerae</taxon>
        <taxon>Phycisphaerales</taxon>
        <taxon>Phycisphaeraceae</taxon>
        <taxon>Poriferisphaera</taxon>
    </lineage>
</organism>
<keyword evidence="4" id="KW-1185">Reference proteome</keyword>